<dbReference type="OrthoDB" id="3785701at2759"/>
<dbReference type="AlphaFoldDB" id="M2T2F5"/>
<feature type="region of interest" description="Disordered" evidence="1">
    <location>
        <begin position="1"/>
        <end position="158"/>
    </location>
</feature>
<feature type="compositionally biased region" description="Polar residues" evidence="1">
    <location>
        <begin position="204"/>
        <end position="216"/>
    </location>
</feature>
<reference evidence="2 3" key="1">
    <citation type="journal article" date="2012" name="PLoS Pathog.">
        <title>Diverse lifestyles and strategies of plant pathogenesis encoded in the genomes of eighteen Dothideomycetes fungi.</title>
        <authorList>
            <person name="Ohm R.A."/>
            <person name="Feau N."/>
            <person name="Henrissat B."/>
            <person name="Schoch C.L."/>
            <person name="Horwitz B.A."/>
            <person name="Barry K.W."/>
            <person name="Condon B.J."/>
            <person name="Copeland A.C."/>
            <person name="Dhillon B."/>
            <person name="Glaser F."/>
            <person name="Hesse C.N."/>
            <person name="Kosti I."/>
            <person name="LaButti K."/>
            <person name="Lindquist E.A."/>
            <person name="Lucas S."/>
            <person name="Salamov A.A."/>
            <person name="Bradshaw R.E."/>
            <person name="Ciuffetti L."/>
            <person name="Hamelin R.C."/>
            <person name="Kema G.H.J."/>
            <person name="Lawrence C."/>
            <person name="Scott J.A."/>
            <person name="Spatafora J.W."/>
            <person name="Turgeon B.G."/>
            <person name="de Wit P.J.G.M."/>
            <person name="Zhong S."/>
            <person name="Goodwin S.B."/>
            <person name="Grigoriev I.V."/>
        </authorList>
    </citation>
    <scope>NUCLEOTIDE SEQUENCE [LARGE SCALE GENOMIC DNA]</scope>
    <source>
        <strain evidence="3">ND90Pr / ATCC 201652</strain>
    </source>
</reference>
<evidence type="ECO:0000313" key="2">
    <source>
        <dbReference type="EMBL" id="EMD63391.1"/>
    </source>
</evidence>
<sequence length="586" mass="64721">MPSRDNFSAYAAKPDAATSKKRPSSIDTSSSAVKRPKTKGGFVLDSDDSDENDVNEMKDHVYASPRPASPQGTLQTKLTPKSLRTKQLNKIRIQALLGKNKKLDQNTRKTLPPSQAQQPLQQSVSTASHPILPVPTKSPQENLVPKEQNEKAKFSQKSGKTLPIFSEMGALKQLNAVKPRSGVAIFENTEEKPPFIQGIRPTTLDRQSNSDSSSERQAFGNFGAFEKPTRLSKLAQSSSKQPLPKLEADGILCGAGDINNASPKKQNMFLTSARMDVKAGEESPDCTPATSVVSEMGSTVDADKVSPPVVRVGIPATQANSTKALDLSQSSGISTDAIPYFEYSIFQKHWYGKQGEKEALISEITVRPFTSMLDANAQAERYFQSKQQYSGYMTIEQNSKRDEHGCMVLTSTMTPFEYSTKKHYTQIYVQRDYVSELANQTPRSVEDASFISDTGYILRLFKLIDSDDSDANSDAESGSGKGKANEPVRVYRPHGRPEVYTTLRAANYAARNLQIELGHEEDPKNAMTKMYQEQDLKKLNEKARALEVAREGENKCWHSKFNTRGLGGDKLELVVEKAGIYGPRNI</sequence>
<dbReference type="RefSeq" id="XP_007700330.1">
    <property type="nucleotide sequence ID" value="XM_007702140.1"/>
</dbReference>
<dbReference type="OMA" id="WRSKFNA"/>
<feature type="region of interest" description="Disordered" evidence="1">
    <location>
        <begin position="195"/>
        <end position="225"/>
    </location>
</feature>
<evidence type="ECO:0000256" key="1">
    <source>
        <dbReference type="SAM" id="MobiDB-lite"/>
    </source>
</evidence>
<feature type="compositionally biased region" description="Polar residues" evidence="1">
    <location>
        <begin position="70"/>
        <end position="79"/>
    </location>
</feature>
<accession>M2T2F5</accession>
<dbReference type="KEGG" id="bsc:COCSADRAFT_26751"/>
<dbReference type="eggNOG" id="ENOG502RH27">
    <property type="taxonomic scope" value="Eukaryota"/>
</dbReference>
<evidence type="ECO:0000313" key="3">
    <source>
        <dbReference type="Proteomes" id="UP000016934"/>
    </source>
</evidence>
<feature type="region of interest" description="Disordered" evidence="1">
    <location>
        <begin position="468"/>
        <end position="489"/>
    </location>
</feature>
<feature type="compositionally biased region" description="Low complexity" evidence="1">
    <location>
        <begin position="111"/>
        <end position="123"/>
    </location>
</feature>
<dbReference type="HOGENOM" id="CLU_466169_0_0_1"/>
<organism evidence="2 3">
    <name type="scientific">Cochliobolus sativus (strain ND90Pr / ATCC 201652)</name>
    <name type="common">Common root rot and spot blotch fungus</name>
    <name type="synonym">Bipolaris sorokiniana</name>
    <dbReference type="NCBI Taxonomy" id="665912"/>
    <lineage>
        <taxon>Eukaryota</taxon>
        <taxon>Fungi</taxon>
        <taxon>Dikarya</taxon>
        <taxon>Ascomycota</taxon>
        <taxon>Pezizomycotina</taxon>
        <taxon>Dothideomycetes</taxon>
        <taxon>Pleosporomycetidae</taxon>
        <taxon>Pleosporales</taxon>
        <taxon>Pleosporineae</taxon>
        <taxon>Pleosporaceae</taxon>
        <taxon>Bipolaris</taxon>
    </lineage>
</organism>
<dbReference type="GeneID" id="19135554"/>
<dbReference type="EMBL" id="KB445644">
    <property type="protein sequence ID" value="EMD63391.1"/>
    <property type="molecule type" value="Genomic_DNA"/>
</dbReference>
<gene>
    <name evidence="2" type="ORF">COCSADRAFT_26751</name>
</gene>
<proteinExistence type="predicted"/>
<reference evidence="3" key="2">
    <citation type="journal article" date="2013" name="PLoS Genet.">
        <title>Comparative genome structure, secondary metabolite, and effector coding capacity across Cochliobolus pathogens.</title>
        <authorList>
            <person name="Condon B.J."/>
            <person name="Leng Y."/>
            <person name="Wu D."/>
            <person name="Bushley K.E."/>
            <person name="Ohm R.A."/>
            <person name="Otillar R."/>
            <person name="Martin J."/>
            <person name="Schackwitz W."/>
            <person name="Grimwood J."/>
            <person name="MohdZainudin N."/>
            <person name="Xue C."/>
            <person name="Wang R."/>
            <person name="Manning V.A."/>
            <person name="Dhillon B."/>
            <person name="Tu Z.J."/>
            <person name="Steffenson B.J."/>
            <person name="Salamov A."/>
            <person name="Sun H."/>
            <person name="Lowry S."/>
            <person name="LaButti K."/>
            <person name="Han J."/>
            <person name="Copeland A."/>
            <person name="Lindquist E."/>
            <person name="Barry K."/>
            <person name="Schmutz J."/>
            <person name="Baker S.E."/>
            <person name="Ciuffetti L.M."/>
            <person name="Grigoriev I.V."/>
            <person name="Zhong S."/>
            <person name="Turgeon B.G."/>
        </authorList>
    </citation>
    <scope>NUCLEOTIDE SEQUENCE [LARGE SCALE GENOMIC DNA]</scope>
    <source>
        <strain evidence="3">ND90Pr / ATCC 201652</strain>
    </source>
</reference>
<name>M2T2F5_COCSN</name>
<dbReference type="Proteomes" id="UP000016934">
    <property type="component" value="Unassembled WGS sequence"/>
</dbReference>
<keyword evidence="3" id="KW-1185">Reference proteome</keyword>
<feature type="compositionally biased region" description="Acidic residues" evidence="1">
    <location>
        <begin position="45"/>
        <end position="54"/>
    </location>
</feature>
<protein>
    <submittedName>
        <fullName evidence="2">Uncharacterized protein</fullName>
    </submittedName>
</protein>